<dbReference type="Proteomes" id="UP001430953">
    <property type="component" value="Unassembled WGS sequence"/>
</dbReference>
<comment type="caution">
    <text evidence="2">The sequence shown here is derived from an EMBL/GenBank/DDBJ whole genome shotgun (WGS) entry which is preliminary data.</text>
</comment>
<reference evidence="2 3" key="1">
    <citation type="submission" date="2023-03" db="EMBL/GenBank/DDBJ databases">
        <title>High recombination rates correlate with genetic variation in Cardiocondyla obscurior ants.</title>
        <authorList>
            <person name="Errbii M."/>
        </authorList>
    </citation>
    <scope>NUCLEOTIDE SEQUENCE [LARGE SCALE GENOMIC DNA]</scope>
    <source>
        <strain evidence="2">Alpha-2009</strain>
        <tissue evidence="2">Whole body</tissue>
    </source>
</reference>
<evidence type="ECO:0000256" key="1">
    <source>
        <dbReference type="SAM" id="MobiDB-lite"/>
    </source>
</evidence>
<feature type="compositionally biased region" description="Basic residues" evidence="1">
    <location>
        <begin position="76"/>
        <end position="102"/>
    </location>
</feature>
<keyword evidence="3" id="KW-1185">Reference proteome</keyword>
<dbReference type="AlphaFoldDB" id="A0AAW2FCC4"/>
<name>A0AAW2FCC4_9HYME</name>
<sequence length="102" mass="11113">MASTPRRCVALCGARSSTSSTLQCDGLTAGANRVLDAGALSPPNYESPARAGSRASEPLREAARSEGGARTEAKDRRARRKRESRFLRRARARRSKRGKARR</sequence>
<feature type="region of interest" description="Disordered" evidence="1">
    <location>
        <begin position="37"/>
        <end position="102"/>
    </location>
</feature>
<proteinExistence type="predicted"/>
<evidence type="ECO:0000313" key="2">
    <source>
        <dbReference type="EMBL" id="KAL0113518.1"/>
    </source>
</evidence>
<protein>
    <submittedName>
        <fullName evidence="2">Uncharacterized protein</fullName>
    </submittedName>
</protein>
<dbReference type="EMBL" id="JADYXP020000012">
    <property type="protein sequence ID" value="KAL0113518.1"/>
    <property type="molecule type" value="Genomic_DNA"/>
</dbReference>
<gene>
    <name evidence="2" type="ORF">PUN28_012579</name>
</gene>
<organism evidence="2 3">
    <name type="scientific">Cardiocondyla obscurior</name>
    <dbReference type="NCBI Taxonomy" id="286306"/>
    <lineage>
        <taxon>Eukaryota</taxon>
        <taxon>Metazoa</taxon>
        <taxon>Ecdysozoa</taxon>
        <taxon>Arthropoda</taxon>
        <taxon>Hexapoda</taxon>
        <taxon>Insecta</taxon>
        <taxon>Pterygota</taxon>
        <taxon>Neoptera</taxon>
        <taxon>Endopterygota</taxon>
        <taxon>Hymenoptera</taxon>
        <taxon>Apocrita</taxon>
        <taxon>Aculeata</taxon>
        <taxon>Formicoidea</taxon>
        <taxon>Formicidae</taxon>
        <taxon>Myrmicinae</taxon>
        <taxon>Cardiocondyla</taxon>
    </lineage>
</organism>
<accession>A0AAW2FCC4</accession>
<evidence type="ECO:0000313" key="3">
    <source>
        <dbReference type="Proteomes" id="UP001430953"/>
    </source>
</evidence>
<feature type="compositionally biased region" description="Basic and acidic residues" evidence="1">
    <location>
        <begin position="57"/>
        <end position="75"/>
    </location>
</feature>